<dbReference type="RefSeq" id="WP_095130386.1">
    <property type="nucleotide sequence ID" value="NZ_NIBG01000001.1"/>
</dbReference>
<dbReference type="AlphaFoldDB" id="A0A267MR07"/>
<name>A0A267MR07_9FIRM</name>
<dbReference type="GO" id="GO:0016740">
    <property type="term" value="F:transferase activity"/>
    <property type="evidence" value="ECO:0007669"/>
    <property type="project" value="UniProtKB-KW"/>
</dbReference>
<evidence type="ECO:0000313" key="3">
    <source>
        <dbReference type="Proteomes" id="UP000216024"/>
    </source>
</evidence>
<comment type="caution">
    <text evidence="2">The sequence shown here is derived from an EMBL/GenBank/DDBJ whole genome shotgun (WGS) entry which is preliminary data.</text>
</comment>
<dbReference type="InterPro" id="IPR050256">
    <property type="entry name" value="Glycosyltransferase_2"/>
</dbReference>
<dbReference type="Gene3D" id="3.90.550.10">
    <property type="entry name" value="Spore Coat Polysaccharide Biosynthesis Protein SpsA, Chain A"/>
    <property type="match status" value="1"/>
</dbReference>
<organism evidence="2 3">
    <name type="scientific">Anaeromicrobium sediminis</name>
    <dbReference type="NCBI Taxonomy" id="1478221"/>
    <lineage>
        <taxon>Bacteria</taxon>
        <taxon>Bacillati</taxon>
        <taxon>Bacillota</taxon>
        <taxon>Clostridia</taxon>
        <taxon>Peptostreptococcales</taxon>
        <taxon>Thermotaleaceae</taxon>
        <taxon>Anaeromicrobium</taxon>
    </lineage>
</organism>
<proteinExistence type="predicted"/>
<accession>A0A267MR07</accession>
<dbReference type="CDD" id="cd04179">
    <property type="entry name" value="DPM_DPG-synthase_like"/>
    <property type="match status" value="1"/>
</dbReference>
<dbReference type="Pfam" id="PF00535">
    <property type="entry name" value="Glycos_transf_2"/>
    <property type="match status" value="1"/>
</dbReference>
<reference evidence="2 3" key="1">
    <citation type="submission" date="2017-06" db="EMBL/GenBank/DDBJ databases">
        <title>Draft genome sequence of anaerobic fermentative bacterium Anaeromicrobium sediminis DY2726D isolated from West Pacific Ocean sediments.</title>
        <authorList>
            <person name="Zeng X."/>
        </authorList>
    </citation>
    <scope>NUCLEOTIDE SEQUENCE [LARGE SCALE GENOMIC DNA]</scope>
    <source>
        <strain evidence="2 3">DY2726D</strain>
    </source>
</reference>
<dbReference type="InterPro" id="IPR001173">
    <property type="entry name" value="Glyco_trans_2-like"/>
</dbReference>
<dbReference type="InterPro" id="IPR029044">
    <property type="entry name" value="Nucleotide-diphossugar_trans"/>
</dbReference>
<keyword evidence="2" id="KW-0808">Transferase</keyword>
<dbReference type="PANTHER" id="PTHR48090">
    <property type="entry name" value="UNDECAPRENYL-PHOSPHATE 4-DEOXY-4-FORMAMIDO-L-ARABINOSE TRANSFERASE-RELATED"/>
    <property type="match status" value="1"/>
</dbReference>
<dbReference type="Proteomes" id="UP000216024">
    <property type="component" value="Unassembled WGS sequence"/>
</dbReference>
<dbReference type="EMBL" id="NIBG01000001">
    <property type="protein sequence ID" value="PAB61203.1"/>
    <property type="molecule type" value="Genomic_DNA"/>
</dbReference>
<sequence length="228" mass="25743">MKEHITVLIPAYNEEKRIKSTIDSLKNSIYIDQIVVIDDGSTDNTASLLKNEPILLYRLEKNSGKGYAMNYGLEKVMDNSKIICFLDGDIGHTSIELDKLIKPLVENEADCTIGKFPSPKKKGGVGLVKKLAKEGVKFYTGQEIYSALSGQRAFKREVLKDLGKMEFGYGVEVGMTIDILNKGYRIKEIPVNMSHRETGRDLRGFIHRGKQFLHILYVLGKRRGDRKC</sequence>
<evidence type="ECO:0000259" key="1">
    <source>
        <dbReference type="Pfam" id="PF00535"/>
    </source>
</evidence>
<dbReference type="OrthoDB" id="9810303at2"/>
<dbReference type="PANTHER" id="PTHR48090:SF7">
    <property type="entry name" value="RFBJ PROTEIN"/>
    <property type="match status" value="1"/>
</dbReference>
<feature type="domain" description="Glycosyltransferase 2-like" evidence="1">
    <location>
        <begin position="6"/>
        <end position="162"/>
    </location>
</feature>
<protein>
    <submittedName>
        <fullName evidence="2">Glycosyl transferase</fullName>
    </submittedName>
</protein>
<dbReference type="SUPFAM" id="SSF53448">
    <property type="entry name" value="Nucleotide-diphospho-sugar transferases"/>
    <property type="match status" value="1"/>
</dbReference>
<gene>
    <name evidence="2" type="ORF">CCE28_01900</name>
</gene>
<keyword evidence="3" id="KW-1185">Reference proteome</keyword>
<evidence type="ECO:0000313" key="2">
    <source>
        <dbReference type="EMBL" id="PAB61203.1"/>
    </source>
</evidence>